<dbReference type="PANTHER" id="PTHR43792:SF1">
    <property type="entry name" value="N-ACETYLTRANSFERASE DOMAIN-CONTAINING PROTEIN"/>
    <property type="match status" value="1"/>
</dbReference>
<dbReference type="InterPro" id="IPR051531">
    <property type="entry name" value="N-acetyltransferase"/>
</dbReference>
<dbReference type="Proteomes" id="UP000529946">
    <property type="component" value="Unassembled WGS sequence"/>
</dbReference>
<dbReference type="PANTHER" id="PTHR43792">
    <property type="entry name" value="GNAT FAMILY, PUTATIVE (AFU_ORTHOLOGUE AFUA_3G00765)-RELATED-RELATED"/>
    <property type="match status" value="1"/>
</dbReference>
<gene>
    <name evidence="2" type="ORF">GGR12_001371</name>
</gene>
<reference evidence="2 3" key="1">
    <citation type="submission" date="2020-08" db="EMBL/GenBank/DDBJ databases">
        <title>Genomic Encyclopedia of Type Strains, Phase IV (KMG-IV): sequencing the most valuable type-strain genomes for metagenomic binning, comparative biology and taxonomic classification.</title>
        <authorList>
            <person name="Goeker M."/>
        </authorList>
    </citation>
    <scope>NUCLEOTIDE SEQUENCE [LARGE SCALE GENOMIC DNA]</scope>
    <source>
        <strain evidence="2 3">DSM 23960</strain>
    </source>
</reference>
<dbReference type="RefSeq" id="WP_221212214.1">
    <property type="nucleotide sequence ID" value="NZ_BAAAER010000006.1"/>
</dbReference>
<feature type="domain" description="N-acetyltransferase" evidence="1">
    <location>
        <begin position="5"/>
        <end position="162"/>
    </location>
</feature>
<protein>
    <submittedName>
        <fullName evidence="2">RimJ/RimL family protein N-acetyltransferase</fullName>
    </submittedName>
</protein>
<organism evidence="2 3">
    <name type="scientific">Brevundimonas lenta</name>
    <dbReference type="NCBI Taxonomy" id="424796"/>
    <lineage>
        <taxon>Bacteria</taxon>
        <taxon>Pseudomonadati</taxon>
        <taxon>Pseudomonadota</taxon>
        <taxon>Alphaproteobacteria</taxon>
        <taxon>Caulobacterales</taxon>
        <taxon>Caulobacteraceae</taxon>
        <taxon>Brevundimonas</taxon>
    </lineage>
</organism>
<dbReference type="EMBL" id="JACIDM010000001">
    <property type="protein sequence ID" value="MBB4082532.1"/>
    <property type="molecule type" value="Genomic_DNA"/>
</dbReference>
<comment type="caution">
    <text evidence="2">The sequence shown here is derived from an EMBL/GenBank/DDBJ whole genome shotgun (WGS) entry which is preliminary data.</text>
</comment>
<dbReference type="InterPro" id="IPR016181">
    <property type="entry name" value="Acyl_CoA_acyltransferase"/>
</dbReference>
<evidence type="ECO:0000313" key="3">
    <source>
        <dbReference type="Proteomes" id="UP000529946"/>
    </source>
</evidence>
<proteinExistence type="predicted"/>
<dbReference type="GO" id="GO:0016747">
    <property type="term" value="F:acyltransferase activity, transferring groups other than amino-acyl groups"/>
    <property type="evidence" value="ECO:0007669"/>
    <property type="project" value="InterPro"/>
</dbReference>
<dbReference type="SUPFAM" id="SSF55729">
    <property type="entry name" value="Acyl-CoA N-acyltransferases (Nat)"/>
    <property type="match status" value="1"/>
</dbReference>
<keyword evidence="3" id="KW-1185">Reference proteome</keyword>
<keyword evidence="2" id="KW-0808">Transferase</keyword>
<dbReference type="InterPro" id="IPR000182">
    <property type="entry name" value="GNAT_dom"/>
</dbReference>
<accession>A0A7W6NPU3</accession>
<dbReference type="Gene3D" id="3.40.630.30">
    <property type="match status" value="1"/>
</dbReference>
<evidence type="ECO:0000259" key="1">
    <source>
        <dbReference type="PROSITE" id="PS51186"/>
    </source>
</evidence>
<sequence>MTERLRLRAPRETDLETYIRFYGDTEASAFYGGPLTPNQAWSRLARDVGHWVLRGYGLWFVERLDDGAPVGGCGLYWPLGWPRSELTWWVLPEQRRRGFAAEASCAAIAWGYDTLGWDRIETHCDDANEPARSLIGALGGTKFAREVFPDGKERDVFEFPRPQA</sequence>
<evidence type="ECO:0000313" key="2">
    <source>
        <dbReference type="EMBL" id="MBB4082532.1"/>
    </source>
</evidence>
<name>A0A7W6NPU3_9CAUL</name>
<dbReference type="PROSITE" id="PS51186">
    <property type="entry name" value="GNAT"/>
    <property type="match status" value="1"/>
</dbReference>
<dbReference type="AlphaFoldDB" id="A0A7W6NPU3"/>
<dbReference type="Pfam" id="PF13302">
    <property type="entry name" value="Acetyltransf_3"/>
    <property type="match status" value="1"/>
</dbReference>